<feature type="binding site" evidence="16">
    <location>
        <begin position="249"/>
        <end position="255"/>
    </location>
    <ligand>
        <name>ATP</name>
        <dbReference type="ChEBI" id="CHEBI:30616"/>
    </ligand>
</feature>
<dbReference type="PRINTS" id="PR00097">
    <property type="entry name" value="ANTSNTHASEII"/>
</dbReference>
<keyword evidence="9 16" id="KW-0658">Purine biosynthesis</keyword>
<name>A0AAV9JHQ2_9PEZI</name>
<dbReference type="InterPro" id="IPR004739">
    <property type="entry name" value="GMP_synth_GATase"/>
</dbReference>
<evidence type="ECO:0000256" key="11">
    <source>
        <dbReference type="ARBA" id="ARBA00022962"/>
    </source>
</evidence>
<dbReference type="InterPro" id="IPR029062">
    <property type="entry name" value="Class_I_gatase-like"/>
</dbReference>
<keyword evidence="7 16" id="KW-0547">Nucleotide-binding</keyword>
<dbReference type="Gene3D" id="3.30.300.10">
    <property type="match status" value="1"/>
</dbReference>
<evidence type="ECO:0000313" key="19">
    <source>
        <dbReference type="Proteomes" id="UP001324427"/>
    </source>
</evidence>
<dbReference type="Proteomes" id="UP001324427">
    <property type="component" value="Unassembled WGS sequence"/>
</dbReference>
<dbReference type="NCBIfam" id="TIGR00888">
    <property type="entry name" value="guaA_Nterm"/>
    <property type="match status" value="1"/>
</dbReference>
<dbReference type="PROSITE" id="PS51273">
    <property type="entry name" value="GATASE_TYPE_1"/>
    <property type="match status" value="1"/>
</dbReference>
<evidence type="ECO:0000256" key="7">
    <source>
        <dbReference type="ARBA" id="ARBA00022741"/>
    </source>
</evidence>
<comment type="subcellular location">
    <subcellularLocation>
        <location evidence="1">Cytoplasm</location>
        <location evidence="1">Cytosol</location>
    </subcellularLocation>
</comment>
<dbReference type="Pfam" id="PF02540">
    <property type="entry name" value="NAD_synthase"/>
    <property type="match status" value="1"/>
</dbReference>
<dbReference type="Pfam" id="PF00117">
    <property type="entry name" value="GATase"/>
    <property type="match status" value="1"/>
</dbReference>
<dbReference type="GO" id="GO:0005524">
    <property type="term" value="F:ATP binding"/>
    <property type="evidence" value="ECO:0007669"/>
    <property type="project" value="UniProtKB-UniRule"/>
</dbReference>
<dbReference type="FunFam" id="3.30.300.10:FF:000002">
    <property type="entry name" value="GMP synthase [glutamine-hydrolyzing]"/>
    <property type="match status" value="1"/>
</dbReference>
<keyword evidence="6" id="KW-0436">Ligase</keyword>
<evidence type="ECO:0000256" key="5">
    <source>
        <dbReference type="ARBA" id="ARBA00021562"/>
    </source>
</evidence>
<keyword evidence="10 16" id="KW-0067">ATP-binding</keyword>
<comment type="caution">
    <text evidence="18">The sequence shown here is derived from an EMBL/GenBank/DDBJ whole genome shotgun (WGS) entry which is preliminary data.</text>
</comment>
<evidence type="ECO:0000256" key="6">
    <source>
        <dbReference type="ARBA" id="ARBA00022598"/>
    </source>
</evidence>
<dbReference type="PANTHER" id="PTHR11922:SF2">
    <property type="entry name" value="GMP SYNTHASE [GLUTAMINE-HYDROLYZING]"/>
    <property type="match status" value="1"/>
</dbReference>
<evidence type="ECO:0000256" key="15">
    <source>
        <dbReference type="ARBA" id="ARBA00049404"/>
    </source>
</evidence>
<sequence length="548" mass="61002">MAQTDGVVNGDANDPAPPHTIFDTILVLDFGSQYTHLITRRLRELSIYSEMLPCTQRLSELGWKPKGVILSGGPYSVYAEDAPHVDPEVFNLDVPILGICYGLQELAWNHGKNVLAGDKREYGHSGLKIQRHSGKQAHVDRLFEGLHDDMEVWMSHGDKLSHMPDGFLTVATTPNSPYAGIAHEEKEYYGIQFHPEVTHTPQGKEVIENFAVKICKAKQDWTMEAFVDKEIARIRKLVGEEGQVLGAVSGGVDSTVAAKLMHEAIGDRFHAVMVDNGVMRQDEAKQVKETLTKGLGVNLTVVDASERFLGLLKGVSDPEKKRKIIGNTFIEIFEEEAKKIAKEAENSPRAGPINFFLQGTLYPDVIESISFKGPSQTIKTHHNVGGLPEKMNLKLIEPLRELFKDEVRAMGTNLGIPSDLVWRHPFPGPGIAIRIIGEVTPDKVRIVQEADKIFIEEIRNAGLYRDISQAFAALMDGKSVGVVGDQRLHGHIIALRAVVTTDFMTANYYRFDYDFMDKVINRIGNEVHGVARVLYEMTSKPPSTIEFE</sequence>
<organism evidence="18 19">
    <name type="scientific">Oleoguttula mirabilis</name>
    <dbReference type="NCBI Taxonomy" id="1507867"/>
    <lineage>
        <taxon>Eukaryota</taxon>
        <taxon>Fungi</taxon>
        <taxon>Dikarya</taxon>
        <taxon>Ascomycota</taxon>
        <taxon>Pezizomycotina</taxon>
        <taxon>Dothideomycetes</taxon>
        <taxon>Dothideomycetidae</taxon>
        <taxon>Mycosphaerellales</taxon>
        <taxon>Teratosphaeriaceae</taxon>
        <taxon>Oleoguttula</taxon>
    </lineage>
</organism>
<comment type="pathway">
    <text evidence="2">Purine metabolism; GMP biosynthesis; GMP from XMP (L-Gln route): step 1/1.</text>
</comment>
<dbReference type="PRINTS" id="PR00096">
    <property type="entry name" value="GATASE"/>
</dbReference>
<dbReference type="SUPFAM" id="SSF52402">
    <property type="entry name" value="Adenine nucleotide alpha hydrolases-like"/>
    <property type="match status" value="1"/>
</dbReference>
<dbReference type="InterPro" id="IPR025777">
    <property type="entry name" value="GMPS_ATP_PPase_dom"/>
</dbReference>
<dbReference type="InterPro" id="IPR017926">
    <property type="entry name" value="GATASE"/>
</dbReference>
<evidence type="ECO:0000313" key="18">
    <source>
        <dbReference type="EMBL" id="KAK4544414.1"/>
    </source>
</evidence>
<dbReference type="NCBIfam" id="TIGR00884">
    <property type="entry name" value="guaA_Cterm"/>
    <property type="match status" value="1"/>
</dbReference>
<dbReference type="PANTHER" id="PTHR11922">
    <property type="entry name" value="GMP SYNTHASE-RELATED"/>
    <property type="match status" value="1"/>
</dbReference>
<dbReference type="FunFam" id="3.40.50.880:FF:000001">
    <property type="entry name" value="GMP synthase [glutamine-hydrolyzing]"/>
    <property type="match status" value="1"/>
</dbReference>
<dbReference type="InterPro" id="IPR022955">
    <property type="entry name" value="GMP_synthase"/>
</dbReference>
<dbReference type="EC" id="6.3.5.2" evidence="4"/>
<dbReference type="Gene3D" id="3.40.50.880">
    <property type="match status" value="1"/>
</dbReference>
<feature type="domain" description="GMPS ATP-PPase" evidence="17">
    <location>
        <begin position="221"/>
        <end position="423"/>
    </location>
</feature>
<dbReference type="Pfam" id="PF00958">
    <property type="entry name" value="GMP_synt_C"/>
    <property type="match status" value="1"/>
</dbReference>
<comment type="function">
    <text evidence="14">Catalyzes the conversion of xanthine monophosphate (XMP) to GMP in the presence of glutamine and ATP through an adenyl-XMP intermediate.</text>
</comment>
<evidence type="ECO:0000256" key="4">
    <source>
        <dbReference type="ARBA" id="ARBA00012746"/>
    </source>
</evidence>
<evidence type="ECO:0000256" key="14">
    <source>
        <dbReference type="ARBA" id="ARBA00044933"/>
    </source>
</evidence>
<evidence type="ECO:0000256" key="8">
    <source>
        <dbReference type="ARBA" id="ARBA00022749"/>
    </source>
</evidence>
<reference evidence="18 19" key="1">
    <citation type="submission" date="2021-11" db="EMBL/GenBank/DDBJ databases">
        <title>Black yeast isolated from Biological Soil Crust.</title>
        <authorList>
            <person name="Kurbessoian T."/>
        </authorList>
    </citation>
    <scope>NUCLEOTIDE SEQUENCE [LARGE SCALE GENOMIC DNA]</scope>
    <source>
        <strain evidence="18 19">CCFEE 5522</strain>
    </source>
</reference>
<evidence type="ECO:0000256" key="12">
    <source>
        <dbReference type="ARBA" id="ARBA00030464"/>
    </source>
</evidence>
<evidence type="ECO:0000256" key="9">
    <source>
        <dbReference type="ARBA" id="ARBA00022755"/>
    </source>
</evidence>
<dbReference type="CDD" id="cd01997">
    <property type="entry name" value="GMP_synthase_C"/>
    <property type="match status" value="1"/>
</dbReference>
<evidence type="ECO:0000256" key="13">
    <source>
        <dbReference type="ARBA" id="ARBA00031356"/>
    </source>
</evidence>
<dbReference type="CDD" id="cd01742">
    <property type="entry name" value="GATase1_GMP_Synthase"/>
    <property type="match status" value="1"/>
</dbReference>
<dbReference type="Gene3D" id="3.40.50.620">
    <property type="entry name" value="HUPs"/>
    <property type="match status" value="1"/>
</dbReference>
<evidence type="ECO:0000256" key="3">
    <source>
        <dbReference type="ARBA" id="ARBA00011738"/>
    </source>
</evidence>
<dbReference type="InterPro" id="IPR022310">
    <property type="entry name" value="NAD/GMP_synthase"/>
</dbReference>
<accession>A0AAV9JHQ2</accession>
<dbReference type="PROSITE" id="PS51553">
    <property type="entry name" value="GMPS_ATP_PPASE"/>
    <property type="match status" value="1"/>
</dbReference>
<evidence type="ECO:0000256" key="16">
    <source>
        <dbReference type="PROSITE-ProRule" id="PRU00886"/>
    </source>
</evidence>
<proteinExistence type="inferred from homology"/>
<dbReference type="FunFam" id="3.40.50.620:FF:000001">
    <property type="entry name" value="GMP synthase [glutamine-hydrolyzing]"/>
    <property type="match status" value="1"/>
</dbReference>
<dbReference type="SUPFAM" id="SSF54810">
    <property type="entry name" value="GMP synthetase C-terminal dimerisation domain"/>
    <property type="match status" value="1"/>
</dbReference>
<dbReference type="GO" id="GO:0003921">
    <property type="term" value="F:GMP synthase activity"/>
    <property type="evidence" value="ECO:0007669"/>
    <property type="project" value="InterPro"/>
</dbReference>
<dbReference type="InterPro" id="IPR001674">
    <property type="entry name" value="GMP_synth_C"/>
</dbReference>
<gene>
    <name evidence="18" type="primary">GUA1</name>
    <name evidence="18" type="ORF">LTR36_004305</name>
</gene>
<dbReference type="AlphaFoldDB" id="A0AAV9JHQ2"/>
<protein>
    <recommendedName>
        <fullName evidence="5">GMP synthase [glutamine-hydrolyzing]</fullName>
        <ecNumber evidence="4">6.3.5.2</ecNumber>
    </recommendedName>
    <alternativeName>
        <fullName evidence="12">GMP synthetase</fullName>
    </alternativeName>
    <alternativeName>
        <fullName evidence="13">Glutamine amidotransferase</fullName>
    </alternativeName>
</protein>
<comment type="catalytic activity">
    <reaction evidence="15">
        <text>XMP + L-glutamine + ATP + H2O = GMP + L-glutamate + AMP + diphosphate + 2 H(+)</text>
        <dbReference type="Rhea" id="RHEA:11680"/>
        <dbReference type="ChEBI" id="CHEBI:15377"/>
        <dbReference type="ChEBI" id="CHEBI:15378"/>
        <dbReference type="ChEBI" id="CHEBI:29985"/>
        <dbReference type="ChEBI" id="CHEBI:30616"/>
        <dbReference type="ChEBI" id="CHEBI:33019"/>
        <dbReference type="ChEBI" id="CHEBI:57464"/>
        <dbReference type="ChEBI" id="CHEBI:58115"/>
        <dbReference type="ChEBI" id="CHEBI:58359"/>
        <dbReference type="ChEBI" id="CHEBI:456215"/>
        <dbReference type="EC" id="6.3.5.2"/>
    </reaction>
</comment>
<keyword evidence="19" id="KW-1185">Reference proteome</keyword>
<dbReference type="InterPro" id="IPR014729">
    <property type="entry name" value="Rossmann-like_a/b/a_fold"/>
</dbReference>
<evidence type="ECO:0000256" key="2">
    <source>
        <dbReference type="ARBA" id="ARBA00005153"/>
    </source>
</evidence>
<evidence type="ECO:0000259" key="17">
    <source>
        <dbReference type="PROSITE" id="PS51553"/>
    </source>
</evidence>
<keyword evidence="11" id="KW-0315">Glutamine amidotransferase</keyword>
<comment type="subunit">
    <text evidence="3">Homodimer.</text>
</comment>
<dbReference type="NCBIfam" id="NF000848">
    <property type="entry name" value="PRK00074.1"/>
    <property type="match status" value="1"/>
</dbReference>
<keyword evidence="8 16" id="KW-0332">GMP biosynthesis</keyword>
<dbReference type="EMBL" id="JAVFHQ010000025">
    <property type="protein sequence ID" value="KAK4544414.1"/>
    <property type="molecule type" value="Genomic_DNA"/>
</dbReference>
<dbReference type="SUPFAM" id="SSF52317">
    <property type="entry name" value="Class I glutamine amidotransferase-like"/>
    <property type="match status" value="1"/>
</dbReference>
<dbReference type="HAMAP" id="MF_00344">
    <property type="entry name" value="GMP_synthase"/>
    <property type="match status" value="1"/>
</dbReference>
<evidence type="ECO:0000256" key="1">
    <source>
        <dbReference type="ARBA" id="ARBA00004514"/>
    </source>
</evidence>
<dbReference type="GO" id="GO:0005829">
    <property type="term" value="C:cytosol"/>
    <property type="evidence" value="ECO:0007669"/>
    <property type="project" value="UniProtKB-SubCell"/>
</dbReference>
<evidence type="ECO:0000256" key="10">
    <source>
        <dbReference type="ARBA" id="ARBA00022840"/>
    </source>
</evidence>